<feature type="transmembrane region" description="Helical" evidence="1">
    <location>
        <begin position="115"/>
        <end position="137"/>
    </location>
</feature>
<dbReference type="STRING" id="1802362.A2806_01750"/>
<dbReference type="Proteomes" id="UP000177629">
    <property type="component" value="Unassembled WGS sequence"/>
</dbReference>
<sequence length="188" mass="20244">MNSRIWVLILLIGLFGLSFFAYALPVVQAGLVPCGAGTDDPTTRPIDESLPCRPCDLFILGQNIFSFLVLQVALPLTVFAIIVSGVVMLFAGGILGASPNAGLKSKAKGMLQTALIGFLIILLAWAIVNTVIVWLAGSTQPSGFPWPWYEPQCAARPSCYVSCFDECFAGGVDRNLCQWACQLRCNLQ</sequence>
<keyword evidence="1" id="KW-1133">Transmembrane helix</keyword>
<comment type="caution">
    <text evidence="2">The sequence shown here is derived from an EMBL/GenBank/DDBJ whole genome shotgun (WGS) entry which is preliminary data.</text>
</comment>
<accession>A0A1G2PL79</accession>
<keyword evidence="1" id="KW-0472">Membrane</keyword>
<name>A0A1G2PL79_9BACT</name>
<reference evidence="2 3" key="1">
    <citation type="journal article" date="2016" name="Nat. Commun.">
        <title>Thousands of microbial genomes shed light on interconnected biogeochemical processes in an aquifer system.</title>
        <authorList>
            <person name="Anantharaman K."/>
            <person name="Brown C.T."/>
            <person name="Hug L.A."/>
            <person name="Sharon I."/>
            <person name="Castelle C.J."/>
            <person name="Probst A.J."/>
            <person name="Thomas B.C."/>
            <person name="Singh A."/>
            <person name="Wilkins M.J."/>
            <person name="Karaoz U."/>
            <person name="Brodie E.L."/>
            <person name="Williams K.H."/>
            <person name="Hubbard S.S."/>
            <person name="Banfield J.F."/>
        </authorList>
    </citation>
    <scope>NUCLEOTIDE SEQUENCE [LARGE SCALE GENOMIC DNA]</scope>
</reference>
<evidence type="ECO:0000256" key="1">
    <source>
        <dbReference type="SAM" id="Phobius"/>
    </source>
</evidence>
<dbReference type="EMBL" id="MHSS01000001">
    <property type="protein sequence ID" value="OHA49047.1"/>
    <property type="molecule type" value="Genomic_DNA"/>
</dbReference>
<evidence type="ECO:0000313" key="2">
    <source>
        <dbReference type="EMBL" id="OHA49047.1"/>
    </source>
</evidence>
<organism evidence="2 3">
    <name type="scientific">Candidatus Terrybacteria bacterium RIFCSPHIGHO2_01_FULL_48_17</name>
    <dbReference type="NCBI Taxonomy" id="1802362"/>
    <lineage>
        <taxon>Bacteria</taxon>
        <taxon>Candidatus Terryibacteriota</taxon>
    </lineage>
</organism>
<keyword evidence="1" id="KW-0812">Transmembrane</keyword>
<protein>
    <submittedName>
        <fullName evidence="2">Uncharacterized protein</fullName>
    </submittedName>
</protein>
<gene>
    <name evidence="2" type="ORF">A2806_01750</name>
</gene>
<evidence type="ECO:0000313" key="3">
    <source>
        <dbReference type="Proteomes" id="UP000177629"/>
    </source>
</evidence>
<proteinExistence type="predicted"/>
<feature type="transmembrane region" description="Helical" evidence="1">
    <location>
        <begin position="72"/>
        <end position="95"/>
    </location>
</feature>
<dbReference type="AlphaFoldDB" id="A0A1G2PL79"/>